<proteinExistence type="predicted"/>
<dbReference type="EMBL" id="BKCJ011297822">
    <property type="protein sequence ID" value="GFD17096.1"/>
    <property type="molecule type" value="Genomic_DNA"/>
</dbReference>
<protein>
    <submittedName>
        <fullName evidence="1">Uncharacterized protein</fullName>
    </submittedName>
</protein>
<gene>
    <name evidence="1" type="ORF">Tci_889065</name>
</gene>
<accession>A0A699U6U3</accession>
<evidence type="ECO:0000313" key="1">
    <source>
        <dbReference type="EMBL" id="GFD17096.1"/>
    </source>
</evidence>
<reference evidence="1" key="1">
    <citation type="journal article" date="2019" name="Sci. Rep.">
        <title>Draft genome of Tanacetum cinerariifolium, the natural source of mosquito coil.</title>
        <authorList>
            <person name="Yamashiro T."/>
            <person name="Shiraishi A."/>
            <person name="Satake H."/>
            <person name="Nakayama K."/>
        </authorList>
    </citation>
    <scope>NUCLEOTIDE SEQUENCE</scope>
</reference>
<dbReference type="AlphaFoldDB" id="A0A699U6U3"/>
<name>A0A699U6U3_TANCI</name>
<sequence>TVPVEYSFAHKLDKYKKAALIHDDIRYTMGLKLIQDHIRPGRRSHIKMTGNWRVFGTMCDYELPKMLRFKLVEKVKEDVEVVNIEMPLFHVC</sequence>
<feature type="non-terminal residue" evidence="1">
    <location>
        <position position="1"/>
    </location>
</feature>
<organism evidence="1">
    <name type="scientific">Tanacetum cinerariifolium</name>
    <name type="common">Dalmatian daisy</name>
    <name type="synonym">Chrysanthemum cinerariifolium</name>
    <dbReference type="NCBI Taxonomy" id="118510"/>
    <lineage>
        <taxon>Eukaryota</taxon>
        <taxon>Viridiplantae</taxon>
        <taxon>Streptophyta</taxon>
        <taxon>Embryophyta</taxon>
        <taxon>Tracheophyta</taxon>
        <taxon>Spermatophyta</taxon>
        <taxon>Magnoliopsida</taxon>
        <taxon>eudicotyledons</taxon>
        <taxon>Gunneridae</taxon>
        <taxon>Pentapetalae</taxon>
        <taxon>asterids</taxon>
        <taxon>campanulids</taxon>
        <taxon>Asterales</taxon>
        <taxon>Asteraceae</taxon>
        <taxon>Asteroideae</taxon>
        <taxon>Anthemideae</taxon>
        <taxon>Anthemidinae</taxon>
        <taxon>Tanacetum</taxon>
    </lineage>
</organism>
<comment type="caution">
    <text evidence="1">The sequence shown here is derived from an EMBL/GenBank/DDBJ whole genome shotgun (WGS) entry which is preliminary data.</text>
</comment>